<dbReference type="EMBL" id="BEGY01000095">
    <property type="protein sequence ID" value="GAX83294.1"/>
    <property type="molecule type" value="Genomic_DNA"/>
</dbReference>
<organism evidence="2 3">
    <name type="scientific">Chlamydomonas eustigma</name>
    <dbReference type="NCBI Taxonomy" id="1157962"/>
    <lineage>
        <taxon>Eukaryota</taxon>
        <taxon>Viridiplantae</taxon>
        <taxon>Chlorophyta</taxon>
        <taxon>core chlorophytes</taxon>
        <taxon>Chlorophyceae</taxon>
        <taxon>CS clade</taxon>
        <taxon>Chlamydomonadales</taxon>
        <taxon>Chlamydomonadaceae</taxon>
        <taxon>Chlamydomonas</taxon>
    </lineage>
</organism>
<keyword evidence="3" id="KW-1185">Reference proteome</keyword>
<dbReference type="Proteomes" id="UP000232323">
    <property type="component" value="Unassembled WGS sequence"/>
</dbReference>
<dbReference type="OrthoDB" id="526941at2759"/>
<protein>
    <submittedName>
        <fullName evidence="2">Uncharacterized protein</fullName>
    </submittedName>
</protein>
<sequence>MMLNNQGDAACLIQSKASSQNASSVTSHTFTNLDKRVSSNMSIRNNPSSVGYGLLHEDVQPRSHKATSLIRLLSGVPLVALLLSFVADRAMRWKPSTLVLYIFSNSDPEALNNLHYFVREGISSPKDGCDYLIVLQQGKMKQSTTLSSDEDVVDEAHDSADSHYRGIMCSGSSCDGVMDNSGGENRILTMTNERGTVLPGYDEEDDITGGHEDMDVMEQDLPVLPPNARYVKHDNECYDWGTIGWLISSKKVDVSKYLHFIFINSSVRGPFIPPHLTGLIGHWSKLLIRRLEGSVKLVGASISCEGTPSRGDEDGEWRKNPHVQSYLLATDRWDAIWYGEVGSTAAVLDAGYNIDSLMMRYQGVDWRNRSNWGCNGGKSPSGLNYYDGLDLDPYEVMFIKLKAGQSDAIRLSAPRKASKYQHWIQMRPSSSSTSSNSHSSHTSIWTRMKKLLRKGWRLVGQEQDLLHTAHEGGMSSKGLHAGITSSNHYKSDPLGHKAAAILEMLDHGEQCFDVAYYLAHNPDLQDMVLGYKEMLSAGTWTEAPDVVSASSATCSDASSATSSDHDVVSASSATSSDHDDDGGSSGMSSNSSSSDSTLLNCGDNATTAMHYDDTQTEGLHYDYHGSSEDRLPGLEVEGLLKDRFINVSNQAHINSSHSCSSDHDEGGQLIDTSNHEDHGAAELQPCVKNLHSPTAAAAAADPTEDDLPFWVRAAAAALWTHWVTEGQFEVEGRPFRNHDSRLAALMTQPDYWMMNIDESDVIASSAPSDDDDGGDAAGDQVSSTSATAADVDPGSARVSLSSDCDNDRSRPLTVLV</sequence>
<gene>
    <name evidence="2" type="ORF">CEUSTIGMA_g10720.t1</name>
</gene>
<feature type="compositionally biased region" description="Low complexity" evidence="1">
    <location>
        <begin position="555"/>
        <end position="575"/>
    </location>
</feature>
<evidence type="ECO:0000313" key="3">
    <source>
        <dbReference type="Proteomes" id="UP000232323"/>
    </source>
</evidence>
<feature type="region of interest" description="Disordered" evidence="1">
    <location>
        <begin position="555"/>
        <end position="599"/>
    </location>
</feature>
<comment type="caution">
    <text evidence="2">The sequence shown here is derived from an EMBL/GenBank/DDBJ whole genome shotgun (WGS) entry which is preliminary data.</text>
</comment>
<evidence type="ECO:0000313" key="2">
    <source>
        <dbReference type="EMBL" id="GAX83294.1"/>
    </source>
</evidence>
<dbReference type="AlphaFoldDB" id="A0A250XJP6"/>
<accession>A0A250XJP6</accession>
<proteinExistence type="predicted"/>
<feature type="region of interest" description="Disordered" evidence="1">
    <location>
        <begin position="763"/>
        <end position="816"/>
    </location>
</feature>
<name>A0A250XJP6_9CHLO</name>
<reference evidence="2 3" key="1">
    <citation type="submission" date="2017-08" db="EMBL/GenBank/DDBJ databases">
        <title>Acidophilic green algal genome provides insights into adaptation to an acidic environment.</title>
        <authorList>
            <person name="Hirooka S."/>
            <person name="Hirose Y."/>
            <person name="Kanesaki Y."/>
            <person name="Higuchi S."/>
            <person name="Fujiwara T."/>
            <person name="Onuma R."/>
            <person name="Era A."/>
            <person name="Ohbayashi R."/>
            <person name="Uzuka A."/>
            <person name="Nozaki H."/>
            <person name="Yoshikawa H."/>
            <person name="Miyagishima S.Y."/>
        </authorList>
    </citation>
    <scope>NUCLEOTIDE SEQUENCE [LARGE SCALE GENOMIC DNA]</scope>
    <source>
        <strain evidence="2 3">NIES-2499</strain>
    </source>
</reference>
<evidence type="ECO:0000256" key="1">
    <source>
        <dbReference type="SAM" id="MobiDB-lite"/>
    </source>
</evidence>
<feature type="compositionally biased region" description="Low complexity" evidence="1">
    <location>
        <begin position="586"/>
        <end position="597"/>
    </location>
</feature>